<gene>
    <name evidence="1" type="ORF">AVT10_07335</name>
</gene>
<organism evidence="1 2">
    <name type="scientific">Sphingomonas hankookensis</name>
    <dbReference type="NCBI Taxonomy" id="563996"/>
    <lineage>
        <taxon>Bacteria</taxon>
        <taxon>Pseudomonadati</taxon>
        <taxon>Pseudomonadota</taxon>
        <taxon>Alphaproteobacteria</taxon>
        <taxon>Sphingomonadales</taxon>
        <taxon>Sphingomonadaceae</taxon>
        <taxon>Sphingomonas</taxon>
    </lineage>
</organism>
<sequence length="508" mass="56163">MRRGIWATLDCDPTSDRGAIRRAYAARLKAMDVDADPDAFEALRDARDAALAQVADPVADMDIAAVDLPDAPLAPMTEFTLEQEPEAEVDALAEAMNAHFHALEALLFPGHDAAPTAEELAEIDRHGCALLADPRLENLDFATGAERWFAETLAASIPRSDPLLEPAAAVFGWIERRNDYALSAEAHAIVERIGATRFAHLVSQPDHRFHKAWQRLSGERDASFKWFNHDPRTGELLQVIRERYPAAEQWLDPDRVAQCRTPPKDNPRISLRVWIALILIVVAARIGMSWWSQPSREPDANYIAQTLTGRDLAELQKINPGLAVDIVFEVANAKPAEGGSGEPVTNSAIIGKLTDKRLRAGMSQLPDDLLVRLTRFDLAAMRILQQRSPAACPSATVAVDPAPLPEPLREEQRALLREVILHTNNYPSPNGEQRFTVPGAIIDDVAKRTGWPVSRVREVLRDDKDMAARCTLEIALREAGLAAQNGMGMELLRNLQPLVVKQQQTQLQ</sequence>
<protein>
    <submittedName>
        <fullName evidence="1">Uncharacterized protein</fullName>
    </submittedName>
</protein>
<proteinExistence type="predicted"/>
<dbReference type="Proteomes" id="UP000076609">
    <property type="component" value="Unassembled WGS sequence"/>
</dbReference>
<dbReference type="EMBL" id="LQQO01000061">
    <property type="protein sequence ID" value="KZE08729.1"/>
    <property type="molecule type" value="Genomic_DNA"/>
</dbReference>
<reference evidence="2" key="1">
    <citation type="submission" date="2016-01" db="EMBL/GenBank/DDBJ databases">
        <title>Draft genome of Chromobacterium sp. F49.</title>
        <authorList>
            <person name="Hong K.W."/>
        </authorList>
    </citation>
    <scope>NUCLEOTIDE SEQUENCE [LARGE SCALE GENOMIC DNA]</scope>
    <source>
        <strain evidence="2">CN3</strain>
    </source>
</reference>
<evidence type="ECO:0000313" key="2">
    <source>
        <dbReference type="Proteomes" id="UP000076609"/>
    </source>
</evidence>
<accession>A0ABR5Y8N4</accession>
<evidence type="ECO:0000313" key="1">
    <source>
        <dbReference type="EMBL" id="KZE08729.1"/>
    </source>
</evidence>
<keyword evidence="2" id="KW-1185">Reference proteome</keyword>
<comment type="caution">
    <text evidence="1">The sequence shown here is derived from an EMBL/GenBank/DDBJ whole genome shotgun (WGS) entry which is preliminary data.</text>
</comment>
<dbReference type="RefSeq" id="WP_066693845.1">
    <property type="nucleotide sequence ID" value="NZ_CP117025.1"/>
</dbReference>
<name>A0ABR5Y8N4_9SPHN</name>